<dbReference type="GO" id="GO:0016747">
    <property type="term" value="F:acyltransferase activity, transferring groups other than amino-acyl groups"/>
    <property type="evidence" value="ECO:0007669"/>
    <property type="project" value="TreeGrafter"/>
</dbReference>
<dbReference type="Pfam" id="PF00450">
    <property type="entry name" value="Peptidase_S10"/>
    <property type="match status" value="1"/>
</dbReference>
<evidence type="ECO:0000313" key="3">
    <source>
        <dbReference type="Proteomes" id="UP001172457"/>
    </source>
</evidence>
<proteinExistence type="inferred from homology"/>
<dbReference type="InterPro" id="IPR029058">
    <property type="entry name" value="AB_hydrolase_fold"/>
</dbReference>
<dbReference type="PANTHER" id="PTHR11802">
    <property type="entry name" value="SERINE PROTEASE FAMILY S10 SERINE CARBOXYPEPTIDASE"/>
    <property type="match status" value="1"/>
</dbReference>
<evidence type="ECO:0000313" key="2">
    <source>
        <dbReference type="EMBL" id="KAJ9558150.1"/>
    </source>
</evidence>
<organism evidence="2 3">
    <name type="scientific">Centaurea solstitialis</name>
    <name type="common">yellow star-thistle</name>
    <dbReference type="NCBI Taxonomy" id="347529"/>
    <lineage>
        <taxon>Eukaryota</taxon>
        <taxon>Viridiplantae</taxon>
        <taxon>Streptophyta</taxon>
        <taxon>Embryophyta</taxon>
        <taxon>Tracheophyta</taxon>
        <taxon>Spermatophyta</taxon>
        <taxon>Magnoliopsida</taxon>
        <taxon>eudicotyledons</taxon>
        <taxon>Gunneridae</taxon>
        <taxon>Pentapetalae</taxon>
        <taxon>asterids</taxon>
        <taxon>campanulids</taxon>
        <taxon>Asterales</taxon>
        <taxon>Asteraceae</taxon>
        <taxon>Carduoideae</taxon>
        <taxon>Cardueae</taxon>
        <taxon>Centaureinae</taxon>
        <taxon>Centaurea</taxon>
    </lineage>
</organism>
<dbReference type="GO" id="GO:0019748">
    <property type="term" value="P:secondary metabolic process"/>
    <property type="evidence" value="ECO:0007669"/>
    <property type="project" value="TreeGrafter"/>
</dbReference>
<protein>
    <recommendedName>
        <fullName evidence="4">Serine carboxypeptidase</fullName>
    </recommendedName>
</protein>
<evidence type="ECO:0008006" key="4">
    <source>
        <dbReference type="Google" id="ProtNLM"/>
    </source>
</evidence>
<comment type="caution">
    <text evidence="2">The sequence shown here is derived from an EMBL/GenBank/DDBJ whole genome shotgun (WGS) entry which is preliminary data.</text>
</comment>
<evidence type="ECO:0000256" key="1">
    <source>
        <dbReference type="ARBA" id="ARBA00009431"/>
    </source>
</evidence>
<reference evidence="2" key="1">
    <citation type="submission" date="2023-03" db="EMBL/GenBank/DDBJ databases">
        <title>Chromosome-scale reference genome and RAD-based genetic map of yellow starthistle (Centaurea solstitialis) reveal putative structural variation and QTLs associated with invader traits.</title>
        <authorList>
            <person name="Reatini B."/>
            <person name="Cang F.A."/>
            <person name="Jiang Q."/>
            <person name="Mckibben M.T.W."/>
            <person name="Barker M.S."/>
            <person name="Rieseberg L.H."/>
            <person name="Dlugosch K.M."/>
        </authorList>
    </citation>
    <scope>NUCLEOTIDE SEQUENCE</scope>
    <source>
        <strain evidence="2">CAN-66</strain>
        <tissue evidence="2">Leaf</tissue>
    </source>
</reference>
<sequence>MYGYVLSNPKTFAAEENFRIQFACDMGLISDELYKCIDGIVLANILDLDCSDFSSSIKLPSNRLTVQQPVSKLCYRMAYWANDASVREALHIRKGSKEDWRRCTKENFTTVLDDVRAYHLNLSKKGYRSLIFSGDHDMIIPHHSTQSWIKELNYSVTDQWRSWKIHGQIAGCFDRYTESYSNKMTFATIKARNLSRRRELIAKLR</sequence>
<name>A0AA38TBY8_9ASTR</name>
<comment type="similarity">
    <text evidence="1">Belongs to the peptidase S10 family.</text>
</comment>
<dbReference type="Proteomes" id="UP001172457">
    <property type="component" value="Chromosome 3"/>
</dbReference>
<dbReference type="EMBL" id="JARYMX010000003">
    <property type="protein sequence ID" value="KAJ9558150.1"/>
    <property type="molecule type" value="Genomic_DNA"/>
</dbReference>
<dbReference type="AlphaFoldDB" id="A0AA38TBY8"/>
<dbReference type="SUPFAM" id="SSF53474">
    <property type="entry name" value="alpha/beta-Hydrolases"/>
    <property type="match status" value="1"/>
</dbReference>
<dbReference type="Gene3D" id="3.40.50.1820">
    <property type="entry name" value="alpha/beta hydrolase"/>
    <property type="match status" value="1"/>
</dbReference>
<dbReference type="GO" id="GO:0004185">
    <property type="term" value="F:serine-type carboxypeptidase activity"/>
    <property type="evidence" value="ECO:0007669"/>
    <property type="project" value="InterPro"/>
</dbReference>
<dbReference type="GO" id="GO:0006508">
    <property type="term" value="P:proteolysis"/>
    <property type="evidence" value="ECO:0007669"/>
    <property type="project" value="InterPro"/>
</dbReference>
<dbReference type="PANTHER" id="PTHR11802:SF29">
    <property type="entry name" value="SERINE CARBOXYPEPTIDASE-LIKE 19"/>
    <property type="match status" value="1"/>
</dbReference>
<accession>A0AA38TBY8</accession>
<dbReference type="InterPro" id="IPR001563">
    <property type="entry name" value="Peptidase_S10"/>
</dbReference>
<keyword evidence="3" id="KW-1185">Reference proteome</keyword>
<gene>
    <name evidence="2" type="ORF">OSB04_012764</name>
</gene>